<dbReference type="Gene3D" id="3.90.70.120">
    <property type="match status" value="1"/>
</dbReference>
<proteinExistence type="predicted"/>
<accession>A0A7M5XKG6</accession>
<evidence type="ECO:0000313" key="2">
    <source>
        <dbReference type="Proteomes" id="UP000594262"/>
    </source>
</evidence>
<dbReference type="EnsemblMetazoa" id="CLYHEMT025162.1">
    <property type="protein sequence ID" value="CLYHEMP025162.1"/>
    <property type="gene ID" value="CLYHEMG025162"/>
</dbReference>
<dbReference type="OrthoDB" id="8958638at2759"/>
<name>A0A7M5XKG6_9CNID</name>
<evidence type="ECO:0000313" key="1">
    <source>
        <dbReference type="EnsemblMetazoa" id="CLYHEMP025162.1"/>
    </source>
</evidence>
<organism evidence="1 2">
    <name type="scientific">Clytia hemisphaerica</name>
    <dbReference type="NCBI Taxonomy" id="252671"/>
    <lineage>
        <taxon>Eukaryota</taxon>
        <taxon>Metazoa</taxon>
        <taxon>Cnidaria</taxon>
        <taxon>Hydrozoa</taxon>
        <taxon>Hydroidolina</taxon>
        <taxon>Leptothecata</taxon>
        <taxon>Obeliida</taxon>
        <taxon>Clytiidae</taxon>
        <taxon>Clytia</taxon>
    </lineage>
</organism>
<sequence>NRGKNQQKAGVFRKSENRDKILTANEIFGHTAGKQCAAITVFSVCWTNIRKINVWKDYDLDYILHKGDKVFKDTGINRPLYINKLPAQIMIENCRFDITICRTEQYS</sequence>
<keyword evidence="2" id="KW-1185">Reference proteome</keyword>
<dbReference type="AlphaFoldDB" id="A0A7M5XKG6"/>
<reference evidence="1" key="1">
    <citation type="submission" date="2021-01" db="UniProtKB">
        <authorList>
            <consortium name="EnsemblMetazoa"/>
        </authorList>
    </citation>
    <scope>IDENTIFICATION</scope>
</reference>
<protein>
    <submittedName>
        <fullName evidence="1">Uncharacterized protein</fullName>
    </submittedName>
</protein>
<dbReference type="Proteomes" id="UP000594262">
    <property type="component" value="Unplaced"/>
</dbReference>